<dbReference type="InterPro" id="IPR017850">
    <property type="entry name" value="Alkaline_phosphatase_core_sf"/>
</dbReference>
<dbReference type="EnsemblProtists" id="EOD10408">
    <property type="protein sequence ID" value="EOD10408"/>
    <property type="gene ID" value="EMIHUDRAFT_215588"/>
</dbReference>
<feature type="signal peptide" evidence="3">
    <location>
        <begin position="1"/>
        <end position="17"/>
    </location>
</feature>
<dbReference type="GO" id="GO:0008449">
    <property type="term" value="F:N-acetylglucosamine-6-sulfatase activity"/>
    <property type="evidence" value="ECO:0007669"/>
    <property type="project" value="InterPro"/>
</dbReference>
<accession>A0A0D3KP83</accession>
<feature type="domain" description="Sulfatase N-terminal" evidence="4">
    <location>
        <begin position="24"/>
        <end position="381"/>
    </location>
</feature>
<dbReference type="GO" id="GO:0030203">
    <property type="term" value="P:glycosaminoglycan metabolic process"/>
    <property type="evidence" value="ECO:0007669"/>
    <property type="project" value="InterPro"/>
</dbReference>
<feature type="modified residue" description="3-oxoalanine (Cys)" evidence="2">
    <location>
        <position position="75"/>
    </location>
</feature>
<comment type="PTM">
    <text evidence="2">The conversion to 3-oxoalanine (also known as C-formylglycine, FGly), of a serine or cysteine residue in prokaryotes and of a cysteine residue in eukaryotes, is critical for catalytic activity.</text>
</comment>
<dbReference type="Proteomes" id="UP000013827">
    <property type="component" value="Unassembled WGS sequence"/>
</dbReference>
<dbReference type="GO" id="GO:0005539">
    <property type="term" value="F:glycosaminoglycan binding"/>
    <property type="evidence" value="ECO:0007669"/>
    <property type="project" value="TreeGrafter"/>
</dbReference>
<dbReference type="Gene3D" id="3.40.720.10">
    <property type="entry name" value="Alkaline Phosphatase, subunit A"/>
    <property type="match status" value="1"/>
</dbReference>
<name>A0A0D3KP83_EMIH1</name>
<reference evidence="6" key="1">
    <citation type="journal article" date="2013" name="Nature">
        <title>Pan genome of the phytoplankton Emiliania underpins its global distribution.</title>
        <authorList>
            <person name="Read B.A."/>
            <person name="Kegel J."/>
            <person name="Klute M.J."/>
            <person name="Kuo A."/>
            <person name="Lefebvre S.C."/>
            <person name="Maumus F."/>
            <person name="Mayer C."/>
            <person name="Miller J."/>
            <person name="Monier A."/>
            <person name="Salamov A."/>
            <person name="Young J."/>
            <person name="Aguilar M."/>
            <person name="Claverie J.M."/>
            <person name="Frickenhaus S."/>
            <person name="Gonzalez K."/>
            <person name="Herman E.K."/>
            <person name="Lin Y.C."/>
            <person name="Napier J."/>
            <person name="Ogata H."/>
            <person name="Sarno A.F."/>
            <person name="Shmutz J."/>
            <person name="Schroeder D."/>
            <person name="de Vargas C."/>
            <person name="Verret F."/>
            <person name="von Dassow P."/>
            <person name="Valentin K."/>
            <person name="Van de Peer Y."/>
            <person name="Wheeler G."/>
            <person name="Dacks J.B."/>
            <person name="Delwiche C.F."/>
            <person name="Dyhrman S.T."/>
            <person name="Glockner G."/>
            <person name="John U."/>
            <person name="Richards T."/>
            <person name="Worden A.Z."/>
            <person name="Zhang X."/>
            <person name="Grigoriev I.V."/>
            <person name="Allen A.E."/>
            <person name="Bidle K."/>
            <person name="Borodovsky M."/>
            <person name="Bowler C."/>
            <person name="Brownlee C."/>
            <person name="Cock J.M."/>
            <person name="Elias M."/>
            <person name="Gladyshev V.N."/>
            <person name="Groth M."/>
            <person name="Guda C."/>
            <person name="Hadaegh A."/>
            <person name="Iglesias-Rodriguez M.D."/>
            <person name="Jenkins J."/>
            <person name="Jones B.M."/>
            <person name="Lawson T."/>
            <person name="Leese F."/>
            <person name="Lindquist E."/>
            <person name="Lobanov A."/>
            <person name="Lomsadze A."/>
            <person name="Malik S.B."/>
            <person name="Marsh M.E."/>
            <person name="Mackinder L."/>
            <person name="Mock T."/>
            <person name="Mueller-Roeber B."/>
            <person name="Pagarete A."/>
            <person name="Parker M."/>
            <person name="Probert I."/>
            <person name="Quesneville H."/>
            <person name="Raines C."/>
            <person name="Rensing S.A."/>
            <person name="Riano-Pachon D.M."/>
            <person name="Richier S."/>
            <person name="Rokitta S."/>
            <person name="Shiraiwa Y."/>
            <person name="Soanes D.M."/>
            <person name="van der Giezen M."/>
            <person name="Wahlund T.M."/>
            <person name="Williams B."/>
            <person name="Wilson W."/>
            <person name="Wolfe G."/>
            <person name="Wurch L.L."/>
        </authorList>
    </citation>
    <scope>NUCLEOTIDE SEQUENCE</scope>
</reference>
<dbReference type="PaxDb" id="2903-EOD10408"/>
<protein>
    <recommendedName>
        <fullName evidence="4">Sulfatase N-terminal domain-containing protein</fullName>
    </recommendedName>
</protein>
<evidence type="ECO:0000313" key="6">
    <source>
        <dbReference type="Proteomes" id="UP000013827"/>
    </source>
</evidence>
<feature type="chain" id="PRO_5044053683" description="Sulfatase N-terminal domain-containing protein" evidence="3">
    <location>
        <begin position="18"/>
        <end position="619"/>
    </location>
</feature>
<dbReference type="EnsemblProtists" id="EOD37568">
    <property type="protein sequence ID" value="EOD37568"/>
    <property type="gene ID" value="EMIHUDRAFT_225471"/>
</dbReference>
<dbReference type="STRING" id="2903.R1BKM1"/>
<keyword evidence="3" id="KW-0732">Signal</keyword>
<evidence type="ECO:0000256" key="1">
    <source>
        <dbReference type="ARBA" id="ARBA00008779"/>
    </source>
</evidence>
<dbReference type="CDD" id="cd16147">
    <property type="entry name" value="G6S"/>
    <property type="match status" value="1"/>
</dbReference>
<dbReference type="HOGENOM" id="CLU_006332_4_1_1"/>
<dbReference type="OMA" id="VFIEYYY"/>
<dbReference type="GeneID" id="17256611"/>
<dbReference type="Pfam" id="PF00884">
    <property type="entry name" value="Sulfatase"/>
    <property type="match status" value="1"/>
</dbReference>
<dbReference type="PIRSF" id="PIRSF036666">
    <property type="entry name" value="G6S"/>
    <property type="match status" value="1"/>
</dbReference>
<evidence type="ECO:0000259" key="4">
    <source>
        <dbReference type="Pfam" id="PF00884"/>
    </source>
</evidence>
<dbReference type="InterPro" id="IPR012251">
    <property type="entry name" value="GlcNAc_6-SO4ase"/>
</dbReference>
<evidence type="ECO:0000313" key="5">
    <source>
        <dbReference type="EnsemblProtists" id="EOD37568"/>
    </source>
</evidence>
<dbReference type="RefSeq" id="XP_005762837.1">
    <property type="nucleotide sequence ID" value="XM_005762780.1"/>
</dbReference>
<keyword evidence="6" id="KW-1185">Reference proteome</keyword>
<dbReference type="InterPro" id="IPR000917">
    <property type="entry name" value="Sulfatase_N"/>
</dbReference>
<dbReference type="KEGG" id="ehx:EMIHUDRAFT_225471"/>
<dbReference type="GeneID" id="17282838"/>
<dbReference type="PANTHER" id="PTHR43108">
    <property type="entry name" value="N-ACETYLGLUCOSAMINE-6-SULFATASE FAMILY MEMBER"/>
    <property type="match status" value="1"/>
</dbReference>
<evidence type="ECO:0000256" key="3">
    <source>
        <dbReference type="SAM" id="SignalP"/>
    </source>
</evidence>
<proteinExistence type="inferred from homology"/>
<organism evidence="5 6">
    <name type="scientific">Emiliania huxleyi (strain CCMP1516)</name>
    <dbReference type="NCBI Taxonomy" id="280463"/>
    <lineage>
        <taxon>Eukaryota</taxon>
        <taxon>Haptista</taxon>
        <taxon>Haptophyta</taxon>
        <taxon>Prymnesiophyceae</taxon>
        <taxon>Isochrysidales</taxon>
        <taxon>Noelaerhabdaceae</taxon>
        <taxon>Emiliania</taxon>
    </lineage>
</organism>
<comment type="similarity">
    <text evidence="1">Belongs to the sulfatase family.</text>
</comment>
<dbReference type="AlphaFoldDB" id="A0A0D3KP83"/>
<dbReference type="KEGG" id="ehx:EMIHUDRAFT_215588"/>
<evidence type="ECO:0000256" key="2">
    <source>
        <dbReference type="PIRSR" id="PIRSR036666-50"/>
    </source>
</evidence>
<dbReference type="RefSeq" id="XP_005789997.1">
    <property type="nucleotide sequence ID" value="XM_005789940.1"/>
</dbReference>
<reference evidence="5" key="2">
    <citation type="submission" date="2024-10" db="UniProtKB">
        <authorList>
            <consortium name="EnsemblProtists"/>
        </authorList>
    </citation>
    <scope>IDENTIFICATION</scope>
</reference>
<dbReference type="PANTHER" id="PTHR43108:SF8">
    <property type="entry name" value="SD21168P"/>
    <property type="match status" value="1"/>
</dbReference>
<dbReference type="eggNOG" id="KOG3731">
    <property type="taxonomic scope" value="Eukaryota"/>
</dbReference>
<dbReference type="SUPFAM" id="SSF53649">
    <property type="entry name" value="Alkaline phosphatase-like"/>
    <property type="match status" value="1"/>
</dbReference>
<sequence>MAPLVASLTIAAGMILAQPPPEKPNIIFFLTDDQDQMLGGSFPPLDGVTPMRRTQTELADKGVTATNFFVHTPICCPSRAEIVSGRYLHNIKAQPVTTPPLPPKGAVCMHVNVTKVDQRTFAADLRDAGYTVGLFGKYLNSVPYDDFSQPPDGFDAWMANGGGEYIAPQFGARGLAFAGIPDGNVSFNVTDYTTAVVGNVSSAWIEHVTATRPRAPFFAYIAPKAAHEPFIPAPWYLDHWEPSWPVHEPRPPAYNSSAAARADKHGNIATQPLLSEEAARVITGVYKNRWRTLLSVDDVIGDVLAKCDALGLLERTYVFYTSDHGFQLGEDNMLMDKRHVYDWDTRVHLLVRGPGLVPGAQMAQPATTVDLAATWLGLAGVTKAARYDGRSILPLLLAAGRSIPPLDPMSAARSHRSIPPPLLAAGRALNASGAAAAPTAGSPDDAAIRRTLAPAVVRHLDALGPVSAYAAGWRREVFIEYYYVADNDKCIDNCTTPGEYPQKDAACVDLRHNAGCWGPPQCNAQCYPTESTANNFIALRTMADAPGAGEADVLYAEFATGEQSTADIDFARPDFYEMYDAASDPWMTANVVKRTPTAVRHALHERLHKWFACAGEKCP</sequence>